<reference evidence="1" key="1">
    <citation type="submission" date="2013-04" db="EMBL/GenBank/DDBJ databases">
        <title>The genome sequencing project of 58 acetic acid bacteria.</title>
        <authorList>
            <person name="Okamoto-Kainuma A."/>
            <person name="Ishikawa M."/>
            <person name="Umino S."/>
            <person name="Koizumi Y."/>
            <person name="Shiwa Y."/>
            <person name="Yoshikawa H."/>
            <person name="Matsutani M."/>
            <person name="Matsushita K."/>
        </authorList>
    </citation>
    <scope>NUCLEOTIDE SEQUENCE</scope>
    <source>
        <strain evidence="1">DSM 14337</strain>
    </source>
</reference>
<dbReference type="EMBL" id="BAPF01000013">
    <property type="protein sequence ID" value="GBQ77819.1"/>
    <property type="molecule type" value="Genomic_DNA"/>
</dbReference>
<evidence type="ECO:0000313" key="2">
    <source>
        <dbReference type="Proteomes" id="UP001065047"/>
    </source>
</evidence>
<dbReference type="Proteomes" id="UP001065047">
    <property type="component" value="Unassembled WGS sequence"/>
</dbReference>
<name>A0ABQ0PQD1_9PROT</name>
<protein>
    <recommendedName>
        <fullName evidence="3">Glycosyl transferase family 2</fullName>
    </recommendedName>
</protein>
<gene>
    <name evidence="1" type="ORF">AA14337_0931</name>
</gene>
<evidence type="ECO:0008006" key="3">
    <source>
        <dbReference type="Google" id="ProtNLM"/>
    </source>
</evidence>
<proteinExistence type="predicted"/>
<dbReference type="RefSeq" id="WP_061505502.1">
    <property type="nucleotide sequence ID" value="NZ_BAPF01000013.1"/>
</dbReference>
<evidence type="ECO:0000313" key="1">
    <source>
        <dbReference type="EMBL" id="GBQ77819.1"/>
    </source>
</evidence>
<organism evidence="1 2">
    <name type="scientific">Acetobacter malorum DSM 14337</name>
    <dbReference type="NCBI Taxonomy" id="1307910"/>
    <lineage>
        <taxon>Bacteria</taxon>
        <taxon>Pseudomonadati</taxon>
        <taxon>Pseudomonadota</taxon>
        <taxon>Alphaproteobacteria</taxon>
        <taxon>Acetobacterales</taxon>
        <taxon>Acetobacteraceae</taxon>
        <taxon>Acetobacter</taxon>
    </lineage>
</organism>
<accession>A0ABQ0PQD1</accession>
<dbReference type="GeneID" id="29556750"/>
<keyword evidence="2" id="KW-1185">Reference proteome</keyword>
<sequence length="303" mass="35403">MKCAAVTYVFNEDINLAIWVNHYGRQFGRENLFIIDSGSTLPPPIDLSGINVIRLPNIPFDDVNKSFALSSLQRTLSRYYDAIVVSDCDEILVANPQKYVDLKDYIQRGLSDYVTAIGLNVVHAIDREGPIDFDKPLLEQRHYAIFNSFEVKTLLTKIPLKWSPGLHYVNVKQKFDHDLFNFHLKLFDYEISMRRHQSNKNNIWNDENEMKNSHHHTPNNVFFNSTFKPVIDMLSQNIIDDFNFDEKIKKLTDSIKAEKIINLDKSIKNSNEDFYCFDRQEYQFVRIPDFFCNAIDFPKEISG</sequence>
<comment type="caution">
    <text evidence="1">The sequence shown here is derived from an EMBL/GenBank/DDBJ whole genome shotgun (WGS) entry which is preliminary data.</text>
</comment>